<protein>
    <submittedName>
        <fullName evidence="8">Unnamed protein product</fullName>
    </submittedName>
</protein>
<evidence type="ECO:0000259" key="7">
    <source>
        <dbReference type="SMART" id="SM01332"/>
    </source>
</evidence>
<name>A0A9W6XSA2_9STRA</name>
<evidence type="ECO:0000256" key="2">
    <source>
        <dbReference type="ARBA" id="ARBA00023127"/>
    </source>
</evidence>
<dbReference type="SMART" id="SM01332">
    <property type="entry name" value="Cyclin_C"/>
    <property type="match status" value="1"/>
</dbReference>
<dbReference type="CDD" id="cd20507">
    <property type="entry name" value="CYCLIN_CCNB1-like_rpt1"/>
    <property type="match status" value="1"/>
</dbReference>
<evidence type="ECO:0000256" key="1">
    <source>
        <dbReference type="ARBA" id="ARBA00022618"/>
    </source>
</evidence>
<gene>
    <name evidence="8" type="ORF">Pfra01_001559100</name>
</gene>
<dbReference type="InterPro" id="IPR046965">
    <property type="entry name" value="Cyclin_A/B-like"/>
</dbReference>
<dbReference type="SUPFAM" id="SSF47954">
    <property type="entry name" value="Cyclin-like"/>
    <property type="match status" value="2"/>
</dbReference>
<comment type="similarity">
    <text evidence="4">Belongs to the cyclin family.</text>
</comment>
<dbReference type="EMBL" id="BSXT01001715">
    <property type="protein sequence ID" value="GMF44581.1"/>
    <property type="molecule type" value="Genomic_DNA"/>
</dbReference>
<dbReference type="PROSITE" id="PS00292">
    <property type="entry name" value="CYCLINS"/>
    <property type="match status" value="1"/>
</dbReference>
<dbReference type="GO" id="GO:0016538">
    <property type="term" value="F:cyclin-dependent protein serine/threonine kinase regulator activity"/>
    <property type="evidence" value="ECO:0007669"/>
    <property type="project" value="InterPro"/>
</dbReference>
<feature type="region of interest" description="Disordered" evidence="5">
    <location>
        <begin position="1"/>
        <end position="39"/>
    </location>
</feature>
<dbReference type="GO" id="GO:0044772">
    <property type="term" value="P:mitotic cell cycle phase transition"/>
    <property type="evidence" value="ECO:0007669"/>
    <property type="project" value="InterPro"/>
</dbReference>
<reference evidence="8" key="1">
    <citation type="submission" date="2023-04" db="EMBL/GenBank/DDBJ databases">
        <title>Phytophthora fragariaefolia NBRC 109709.</title>
        <authorList>
            <person name="Ichikawa N."/>
            <person name="Sato H."/>
            <person name="Tonouchi N."/>
        </authorList>
    </citation>
    <scope>NUCLEOTIDE SEQUENCE</scope>
    <source>
        <strain evidence="8">NBRC 109709</strain>
    </source>
</reference>
<dbReference type="PANTHER" id="PTHR10177">
    <property type="entry name" value="CYCLINS"/>
    <property type="match status" value="1"/>
</dbReference>
<proteinExistence type="inferred from homology"/>
<feature type="domain" description="Cyclin-like" evidence="6">
    <location>
        <begin position="229"/>
        <end position="314"/>
    </location>
</feature>
<dbReference type="Pfam" id="PF02984">
    <property type="entry name" value="Cyclin_C"/>
    <property type="match status" value="1"/>
</dbReference>
<dbReference type="InterPro" id="IPR013763">
    <property type="entry name" value="Cyclin-like_dom"/>
</dbReference>
<keyword evidence="9" id="KW-1185">Reference proteome</keyword>
<dbReference type="InterPro" id="IPR004367">
    <property type="entry name" value="Cyclin_C-dom"/>
</dbReference>
<evidence type="ECO:0000313" key="9">
    <source>
        <dbReference type="Proteomes" id="UP001165121"/>
    </source>
</evidence>
<sequence>MLCAPQRHILQDAGNAEKRPRFTKTQSSTSSTTTTAARRTALRDVTNRRTALGDVTNRINIKKASVSSMGSSAANAAALAKRKALASKRSLSNVNLGTRITSNANASKRDFSNVNFIGRETRNVSSTATTRSSSSVISRMTQPLTGIKSDIKSSVDFVDEVSPMVDITPAKVSKEEHDIDSEDKNDPAMCWQYAEDITRYQLETEVRHCFLRLLVVSDVTSKMRAILVDWLIDVHYKYGLLPQTLHIAVLLIDRYLEKDLAVKRQRLQLVGVSAMFIASKYEEIFPPEAEDFVKITDNAYTREEVFQMESKMLAAIGYRVTFPTAYQFMKRFLKASRTCDDRVEHFAHYVIDRSLQEYKLIKYLPSTIAASAVHIARTQMRDVPAWSSTLEHHSSYSERSLKPCIQDLKEMLWNTQHNIGKTSKLTAARRKFSKDRFMAVAAKPLEFSLGA</sequence>
<keyword evidence="3" id="KW-0131">Cell cycle</keyword>
<organism evidence="8 9">
    <name type="scientific">Phytophthora fragariaefolia</name>
    <dbReference type="NCBI Taxonomy" id="1490495"/>
    <lineage>
        <taxon>Eukaryota</taxon>
        <taxon>Sar</taxon>
        <taxon>Stramenopiles</taxon>
        <taxon>Oomycota</taxon>
        <taxon>Peronosporomycetes</taxon>
        <taxon>Peronosporales</taxon>
        <taxon>Peronosporaceae</taxon>
        <taxon>Phytophthora</taxon>
    </lineage>
</organism>
<dbReference type="InterPro" id="IPR048258">
    <property type="entry name" value="Cyclins_cyclin-box"/>
</dbReference>
<evidence type="ECO:0000259" key="6">
    <source>
        <dbReference type="SMART" id="SM00385"/>
    </source>
</evidence>
<comment type="caution">
    <text evidence="8">The sequence shown here is derived from an EMBL/GenBank/DDBJ whole genome shotgun (WGS) entry which is preliminary data.</text>
</comment>
<feature type="domain" description="Cyclin-like" evidence="6">
    <location>
        <begin position="327"/>
        <end position="410"/>
    </location>
</feature>
<dbReference type="InterPro" id="IPR036915">
    <property type="entry name" value="Cyclin-like_sf"/>
</dbReference>
<evidence type="ECO:0000256" key="4">
    <source>
        <dbReference type="RuleBase" id="RU000383"/>
    </source>
</evidence>
<dbReference type="Proteomes" id="UP001165121">
    <property type="component" value="Unassembled WGS sequence"/>
</dbReference>
<accession>A0A9W6XSA2</accession>
<dbReference type="AlphaFoldDB" id="A0A9W6XSA2"/>
<dbReference type="Pfam" id="PF00134">
    <property type="entry name" value="Cyclin_N"/>
    <property type="match status" value="1"/>
</dbReference>
<feature type="compositionally biased region" description="Low complexity" evidence="5">
    <location>
        <begin position="23"/>
        <end position="39"/>
    </location>
</feature>
<dbReference type="GO" id="GO:0051301">
    <property type="term" value="P:cell division"/>
    <property type="evidence" value="ECO:0007669"/>
    <property type="project" value="UniProtKB-KW"/>
</dbReference>
<dbReference type="SMART" id="SM00385">
    <property type="entry name" value="CYCLIN"/>
    <property type="match status" value="2"/>
</dbReference>
<dbReference type="InterPro" id="IPR006671">
    <property type="entry name" value="Cyclin_N"/>
</dbReference>
<dbReference type="InterPro" id="IPR039361">
    <property type="entry name" value="Cyclin"/>
</dbReference>
<dbReference type="Gene3D" id="1.10.472.10">
    <property type="entry name" value="Cyclin-like"/>
    <property type="match status" value="2"/>
</dbReference>
<keyword evidence="2 4" id="KW-0195">Cyclin</keyword>
<evidence type="ECO:0000256" key="5">
    <source>
        <dbReference type="SAM" id="MobiDB-lite"/>
    </source>
</evidence>
<feature type="domain" description="Cyclin C-terminal" evidence="7">
    <location>
        <begin position="323"/>
        <end position="446"/>
    </location>
</feature>
<dbReference type="PIRSF" id="PIRSF001771">
    <property type="entry name" value="Cyclin_A_B_D_E"/>
    <property type="match status" value="1"/>
</dbReference>
<evidence type="ECO:0000256" key="3">
    <source>
        <dbReference type="ARBA" id="ARBA00023306"/>
    </source>
</evidence>
<dbReference type="OrthoDB" id="5590282at2759"/>
<keyword evidence="1" id="KW-0132">Cell division</keyword>
<dbReference type="FunFam" id="1.10.472.10:FF:000001">
    <property type="entry name" value="G2/mitotic-specific cyclin"/>
    <property type="match status" value="1"/>
</dbReference>
<evidence type="ECO:0000313" key="8">
    <source>
        <dbReference type="EMBL" id="GMF44581.1"/>
    </source>
</evidence>